<dbReference type="PANTHER" id="PTHR24369">
    <property type="entry name" value="ANTIGEN BSP, PUTATIVE-RELATED"/>
    <property type="match status" value="1"/>
</dbReference>
<name>A0A194APJ5_PINFU</name>
<organism evidence="4">
    <name type="scientific">Pinctada fucata</name>
    <name type="common">Akoya pearl oyster</name>
    <name type="synonym">Pinctada imbricata fucata</name>
    <dbReference type="NCBI Taxonomy" id="50426"/>
    <lineage>
        <taxon>Eukaryota</taxon>
        <taxon>Metazoa</taxon>
        <taxon>Spiralia</taxon>
        <taxon>Lophotrochozoa</taxon>
        <taxon>Mollusca</taxon>
        <taxon>Bivalvia</taxon>
        <taxon>Autobranchia</taxon>
        <taxon>Pteriomorphia</taxon>
        <taxon>Pterioida</taxon>
        <taxon>Pterioidea</taxon>
        <taxon>Pteriidae</taxon>
        <taxon>Pinctada</taxon>
    </lineage>
</organism>
<dbReference type="Gene3D" id="3.80.10.10">
    <property type="entry name" value="Ribonuclease Inhibitor"/>
    <property type="match status" value="3"/>
</dbReference>
<evidence type="ECO:0000313" key="4">
    <source>
        <dbReference type="EMBL" id="JAS03706.1"/>
    </source>
</evidence>
<sequence>MMKFSLLLLLLNLITFSESVTVGCSKCVCAGLTMSCRGIGLTSIPDFDAGLRLFTRVDLSNNSITSIGANSFQNLQSLVELDLSNNYIATVDAHAFDLVRNITSLNLRGNQMTILPNLIQMKKLQVLDVSDNPIRDTAFDSNIMRSLGSTLREFHFGHKTVLTNWPRTTDHLQRLETLDLNGGMIYFIPPNSFSGFESRLKSLTIQYTKLTATPLLSSLRFLEELHLDHNQFGDYGVLEATFSSLSLLKVLSLNDDALTEFPAILKHLPSLTSLSLNGNHFYYISDNAVNILSGTTIQHLSLEDCNLDRIPGSIAGVNLNSLIELDLAHNNIISIERSDLDGLRNLQNVSFAYNPLRYVSTQSLKNLSSLTFLDLGHTDLVTVPIALKNIQHLQTVTFMGDHIECNCNLIEFQKLQRSKAFAVEGMCETIEVSIVDYLNKFIPNCPDYV</sequence>
<dbReference type="EMBL" id="GELH01000566">
    <property type="protein sequence ID" value="JAS03706.1"/>
    <property type="molecule type" value="Transcribed_RNA"/>
</dbReference>
<dbReference type="InterPro" id="IPR001611">
    <property type="entry name" value="Leu-rich_rpt"/>
</dbReference>
<dbReference type="InterPro" id="IPR032675">
    <property type="entry name" value="LRR_dom_sf"/>
</dbReference>
<proteinExistence type="predicted"/>
<evidence type="ECO:0000256" key="3">
    <source>
        <dbReference type="SAM" id="SignalP"/>
    </source>
</evidence>
<keyword evidence="2" id="KW-0677">Repeat</keyword>
<dbReference type="AlphaFoldDB" id="A0A194APJ5"/>
<dbReference type="PROSITE" id="PS51450">
    <property type="entry name" value="LRR"/>
    <property type="match status" value="1"/>
</dbReference>
<feature type="chain" id="PRO_5013481402" evidence="3">
    <location>
        <begin position="20"/>
        <end position="449"/>
    </location>
</feature>
<dbReference type="Pfam" id="PF13516">
    <property type="entry name" value="LRR_6"/>
    <property type="match status" value="2"/>
</dbReference>
<dbReference type="GO" id="GO:0005886">
    <property type="term" value="C:plasma membrane"/>
    <property type="evidence" value="ECO:0007669"/>
    <property type="project" value="TreeGrafter"/>
</dbReference>
<dbReference type="PANTHER" id="PTHR24369:SF212">
    <property type="entry name" value="LEUCINE-RICH REPEAT-CONTAINING PROTEIN 4B-LIKE"/>
    <property type="match status" value="1"/>
</dbReference>
<accession>A0A194APJ5</accession>
<dbReference type="SUPFAM" id="SSF52047">
    <property type="entry name" value="RNI-like"/>
    <property type="match status" value="1"/>
</dbReference>
<keyword evidence="1" id="KW-0433">Leucine-rich repeat</keyword>
<protein>
    <submittedName>
        <fullName evidence="4">Putative leucine-rich repeat-containing G-protein coupled receptor 4-like protein</fullName>
    </submittedName>
</protein>
<feature type="signal peptide" evidence="3">
    <location>
        <begin position="1"/>
        <end position="19"/>
    </location>
</feature>
<dbReference type="InterPro" id="IPR050541">
    <property type="entry name" value="LRR_TM_domain-containing"/>
</dbReference>
<dbReference type="SMART" id="SM00369">
    <property type="entry name" value="LRR_TYP"/>
    <property type="match status" value="10"/>
</dbReference>
<evidence type="ECO:0000256" key="1">
    <source>
        <dbReference type="ARBA" id="ARBA00022614"/>
    </source>
</evidence>
<keyword evidence="4" id="KW-0675">Receptor</keyword>
<keyword evidence="3" id="KW-0732">Signal</keyword>
<dbReference type="InterPro" id="IPR003591">
    <property type="entry name" value="Leu-rich_rpt_typical-subtyp"/>
</dbReference>
<dbReference type="Pfam" id="PF13855">
    <property type="entry name" value="LRR_8"/>
    <property type="match status" value="2"/>
</dbReference>
<reference evidence="4" key="1">
    <citation type="submission" date="2016-03" db="EMBL/GenBank/DDBJ databases">
        <authorList>
            <person name="Ploux O."/>
        </authorList>
    </citation>
    <scope>NUCLEOTIDE SEQUENCE</scope>
    <source>
        <tissue evidence="4">Mantle</tissue>
    </source>
</reference>
<dbReference type="EMBL" id="GELH01000565">
    <property type="protein sequence ID" value="JAS03707.1"/>
    <property type="molecule type" value="Transcribed_RNA"/>
</dbReference>
<evidence type="ECO:0000256" key="2">
    <source>
        <dbReference type="ARBA" id="ARBA00022737"/>
    </source>
</evidence>